<dbReference type="InterPro" id="IPR036552">
    <property type="entry name" value="CBF_bsu_sf"/>
</dbReference>
<evidence type="ECO:0000313" key="6">
    <source>
        <dbReference type="Proteomes" id="UP001186944"/>
    </source>
</evidence>
<evidence type="ECO:0000313" key="5">
    <source>
        <dbReference type="EMBL" id="KAK3085581.1"/>
    </source>
</evidence>
<evidence type="ECO:0000256" key="1">
    <source>
        <dbReference type="ARBA" id="ARBA00004123"/>
    </source>
</evidence>
<dbReference type="Proteomes" id="UP001186944">
    <property type="component" value="Unassembled WGS sequence"/>
</dbReference>
<dbReference type="Gene3D" id="2.40.250.10">
    <property type="entry name" value="Core binding factor, beta subunit"/>
    <property type="match status" value="1"/>
</dbReference>
<keyword evidence="2" id="KW-0539">Nucleus</keyword>
<keyword evidence="6" id="KW-1185">Reference proteome</keyword>
<dbReference type="GO" id="GO:0006357">
    <property type="term" value="P:regulation of transcription by RNA polymerase II"/>
    <property type="evidence" value="ECO:0007669"/>
    <property type="project" value="TreeGrafter"/>
</dbReference>
<dbReference type="EMBL" id="KY056583">
    <property type="protein sequence ID" value="ARE59197.1"/>
    <property type="molecule type" value="mRNA"/>
</dbReference>
<comment type="similarity">
    <text evidence="3">Belongs to the CBF-beta family.</text>
</comment>
<gene>
    <name evidence="5" type="ORF">FSP39_005634</name>
</gene>
<dbReference type="GO" id="GO:0016513">
    <property type="term" value="C:core-binding factor complex"/>
    <property type="evidence" value="ECO:0007669"/>
    <property type="project" value="TreeGrafter"/>
</dbReference>
<proteinExistence type="evidence at transcript level"/>
<dbReference type="PANTHER" id="PTHR10276">
    <property type="entry name" value="CORE-BINDING FACTOR, BETA SUBUNIT"/>
    <property type="match status" value="1"/>
</dbReference>
<dbReference type="Pfam" id="PF02312">
    <property type="entry name" value="CBF_beta"/>
    <property type="match status" value="1"/>
</dbReference>
<evidence type="ECO:0000256" key="3">
    <source>
        <dbReference type="ARBA" id="ARBA00025734"/>
    </source>
</evidence>
<dbReference type="EMBL" id="VSWD01000012">
    <property type="protein sequence ID" value="KAK3085581.1"/>
    <property type="molecule type" value="Genomic_DNA"/>
</dbReference>
<dbReference type="GO" id="GO:0043565">
    <property type="term" value="F:sequence-specific DNA binding"/>
    <property type="evidence" value="ECO:0007669"/>
    <property type="project" value="TreeGrafter"/>
</dbReference>
<evidence type="ECO:0000313" key="4">
    <source>
        <dbReference type="EMBL" id="ARE59197.1"/>
    </source>
</evidence>
<comment type="subcellular location">
    <subcellularLocation>
        <location evidence="1">Nucleus</location>
    </subcellularLocation>
</comment>
<dbReference type="PANTHER" id="PTHR10276:SF3">
    <property type="entry name" value="CORE-BINDING FACTOR SUBUNIT BETA"/>
    <property type="match status" value="1"/>
</dbReference>
<reference evidence="5" key="2">
    <citation type="submission" date="2019-08" db="EMBL/GenBank/DDBJ databases">
        <title>The improved chromosome-level genome for the pearl oyster Pinctada fucata martensii using PacBio sequencing and Hi-C.</title>
        <authorList>
            <person name="Zheng Z."/>
        </authorList>
    </citation>
    <scope>NUCLEOTIDE SEQUENCE</scope>
    <source>
        <strain evidence="5">ZZ-2019</strain>
        <tissue evidence="5">Adductor muscle</tissue>
    </source>
</reference>
<dbReference type="AlphaFoldDB" id="A0A1V0QB21"/>
<protein>
    <submittedName>
        <fullName evidence="4">CBFbeta isoform 1</fullName>
    </submittedName>
</protein>
<organism evidence="4">
    <name type="scientific">Pinctada imbricata</name>
    <name type="common">Atlantic pearl-oyster</name>
    <name type="synonym">Pinctada martensii</name>
    <dbReference type="NCBI Taxonomy" id="66713"/>
    <lineage>
        <taxon>Eukaryota</taxon>
        <taxon>Metazoa</taxon>
        <taxon>Spiralia</taxon>
        <taxon>Lophotrochozoa</taxon>
        <taxon>Mollusca</taxon>
        <taxon>Bivalvia</taxon>
        <taxon>Autobranchia</taxon>
        <taxon>Pteriomorphia</taxon>
        <taxon>Pterioida</taxon>
        <taxon>Pterioidea</taxon>
        <taxon>Pteriidae</taxon>
        <taxon>Pinctada</taxon>
    </lineage>
</organism>
<sequence>MLSLLTNTLCCKVGNNFATNMPRVVPDQRSTFENDELFRKLSRECEVKYTGFRDRPTEERQLRFQTECREGHADVAFVATGTNLNLLFESNAWSERDEDRVVTREYVDFDREPGKVHLKSRFIMNGVCVVWRGWLDLQRLDGVGCMEFDSERAEVEDALYREQRDEYNRRLRDFPDIQRQYREQQERRDQEAEVVEALLCISEDRKS</sequence>
<accession>A0A1V0QB21</accession>
<name>A0A1V0QB21_PINIB</name>
<reference evidence="4" key="1">
    <citation type="submission" date="2016-10" db="EMBL/GenBank/DDBJ databases">
        <title>PEBP2/CBF regulated by pm-miR-183 participates in nacre formation in pearl oyster, Pinctada martensii.</title>
        <authorList>
            <person name="Zheng Z."/>
        </authorList>
    </citation>
    <scope>NUCLEOTIDE SEQUENCE</scope>
    <source>
        <tissue evidence="4">Mantle</tissue>
    </source>
</reference>
<dbReference type="InterPro" id="IPR003417">
    <property type="entry name" value="CBF_beta"/>
</dbReference>
<dbReference type="SUPFAM" id="SSF50723">
    <property type="entry name" value="Core binding factor beta, CBF"/>
    <property type="match status" value="1"/>
</dbReference>
<evidence type="ECO:0000256" key="2">
    <source>
        <dbReference type="ARBA" id="ARBA00023242"/>
    </source>
</evidence>
<dbReference type="GO" id="GO:0003713">
    <property type="term" value="F:transcription coactivator activity"/>
    <property type="evidence" value="ECO:0007669"/>
    <property type="project" value="InterPro"/>
</dbReference>
<dbReference type="FunFam" id="2.40.250.10:FF:000001">
    <property type="entry name" value="Core-binding factor subunit beta"/>
    <property type="match status" value="1"/>
</dbReference>